<dbReference type="InterPro" id="IPR011621">
    <property type="entry name" value="Metal-dep_PHydrolase_7TM_intra"/>
</dbReference>
<dbReference type="PANTHER" id="PTHR36442:SF1">
    <property type="entry name" value="CYCLIC-DI-AMP PHOSPHODIESTERASE PGPH"/>
    <property type="match status" value="1"/>
</dbReference>
<feature type="compositionally biased region" description="Low complexity" evidence="1">
    <location>
        <begin position="790"/>
        <end position="803"/>
    </location>
</feature>
<keyword evidence="2" id="KW-1133">Transmembrane helix</keyword>
<dbReference type="AlphaFoldDB" id="S0EYA6"/>
<protein>
    <submittedName>
        <fullName evidence="4">Uncharacterized domain HDIG</fullName>
    </submittedName>
</protein>
<dbReference type="RefSeq" id="WP_016482357.1">
    <property type="nucleotide sequence ID" value="NC_021487.1"/>
</dbReference>
<keyword evidence="2" id="KW-0812">Transmembrane</keyword>
<evidence type="ECO:0000313" key="5">
    <source>
        <dbReference type="Proteomes" id="UP000014227"/>
    </source>
</evidence>
<feature type="transmembrane region" description="Helical" evidence="2">
    <location>
        <begin position="31"/>
        <end position="50"/>
    </location>
</feature>
<evidence type="ECO:0000256" key="1">
    <source>
        <dbReference type="SAM" id="MobiDB-lite"/>
    </source>
</evidence>
<feature type="transmembrane region" description="Helical" evidence="2">
    <location>
        <begin position="290"/>
        <end position="309"/>
    </location>
</feature>
<dbReference type="PATRIC" id="fig|1303518.3.peg.995"/>
<evidence type="ECO:0000256" key="2">
    <source>
        <dbReference type="SAM" id="Phobius"/>
    </source>
</evidence>
<dbReference type="InterPro" id="IPR011624">
    <property type="entry name" value="Metal-dep_PHydrolase_7TM_extra"/>
</dbReference>
<dbReference type="SUPFAM" id="SSF109604">
    <property type="entry name" value="HD-domain/PDEase-like"/>
    <property type="match status" value="1"/>
</dbReference>
<proteinExistence type="predicted"/>
<dbReference type="InterPro" id="IPR006674">
    <property type="entry name" value="HD_domain"/>
</dbReference>
<feature type="transmembrane region" description="Helical" evidence="2">
    <location>
        <begin position="321"/>
        <end position="346"/>
    </location>
</feature>
<reference evidence="5" key="1">
    <citation type="submission" date="2013-03" db="EMBL/GenBank/DDBJ databases">
        <title>Genome sequence of Chthonomonas calidirosea, the first sequenced genome from the Armatimonadetes phylum (formally candidate division OP10).</title>
        <authorList>
            <person name="Lee K.C.Y."/>
            <person name="Morgan X.C."/>
            <person name="Dunfield P.F."/>
            <person name="Tamas I."/>
            <person name="Houghton K.M."/>
            <person name="Vyssotski M."/>
            <person name="Ryan J.L.J."/>
            <person name="Lagutin K."/>
            <person name="McDonald I.R."/>
            <person name="Stott M.B."/>
        </authorList>
    </citation>
    <scope>NUCLEOTIDE SEQUENCE [LARGE SCALE GENOMIC DNA]</scope>
    <source>
        <strain evidence="5">DSM 23976 / ICMP 18418 / T49</strain>
    </source>
</reference>
<dbReference type="KEGG" id="ccz:CCALI_00985"/>
<feature type="domain" description="HD" evidence="3">
    <location>
        <begin position="508"/>
        <end position="655"/>
    </location>
</feature>
<keyword evidence="5" id="KW-1185">Reference proteome</keyword>
<dbReference type="Gene3D" id="1.10.3210.10">
    <property type="entry name" value="Hypothetical protein af1432"/>
    <property type="match status" value="1"/>
</dbReference>
<dbReference type="Pfam" id="PF07698">
    <property type="entry name" value="7TM-7TMR_HD"/>
    <property type="match status" value="1"/>
</dbReference>
<dbReference type="Proteomes" id="UP000014227">
    <property type="component" value="Chromosome I"/>
</dbReference>
<accession>S0EYA6</accession>
<dbReference type="PROSITE" id="PS51831">
    <property type="entry name" value="HD"/>
    <property type="match status" value="1"/>
</dbReference>
<sequence length="819" mass="91138">MIKPFNRLLRSRPLLAFHERQKNQERNLNRIFSPLLIVGTILLLTLLLAYQPGAGHIYLRVGEVSPREIRASRSVFYVDTTKTHRLQEAAAEAVHPVFDPDDKANVEAMRTVAQLFERMQTERAALQAHNPIHAVNLHNAVVSSQFTSLLPSDALRRMLTLPEPVFQRLQQVTSRLVSTAMEREIRDQGTDLKDAIVQTSEALDNALPDAQDRVIARMVIAHALRPNLHFNALKTARAREAAMHSVRPYIDRVFMGDRILAPGEIVTQQALDKLTALGLVNPREELATNVAIAILTVLMVLAINYYIAVNLPQVYRNRRRMALLWTIVVLAVFGLKAGAVLFGMTVANGQPGYLSIASVTAMGMLVCALIDMNLAVLLVAVMAALTGILMNHEVRFTVMTLVSGLVGIMGVQVTKRKNRLLMLLLTLAIVNVAMVWLLGMLFDDETADMLRGTLWAVILTAPVATFLYWIGTLALEKPFGLLTPFLLMELSSTDHPLLQKLCALAPGTYAHSMMVGTLAEAAARAIGADALLCRIGGYYHDIGKMDHPEFFVENQRRENVHSRLSPSLSAIIIIAHVRDGVKIAKAARLPQEICDIIEQHHGTTLISYFYHRALMDNGGGDEIPLGFEKRFRYPGPKPQTREAAIVMMADSVEAAARSLENPDPEQLHRLVEEILHHKAEDGQFDECPLTFRDMRLISDAFLRILQAICHRRVPYPDQGNAVVKPDTLATFDANLPIEQEIERKDVSSSLLLEPYVDTEASVLSSIVPEAAEAERETYAHRDLSQLSQESSDTAASTRRSSTPSKRRKESRRSEHSTDK</sequence>
<feature type="transmembrane region" description="Helical" evidence="2">
    <location>
        <begin position="396"/>
        <end position="413"/>
    </location>
</feature>
<dbReference type="PANTHER" id="PTHR36442">
    <property type="entry name" value="CYCLIC-DI-AMP PHOSPHODIESTERASE PGPH"/>
    <property type="match status" value="1"/>
</dbReference>
<feature type="region of interest" description="Disordered" evidence="1">
    <location>
        <begin position="774"/>
        <end position="819"/>
    </location>
</feature>
<dbReference type="Pfam" id="PF07697">
    <property type="entry name" value="7TMR-HDED"/>
    <property type="match status" value="1"/>
</dbReference>
<dbReference type="CDD" id="cd00077">
    <property type="entry name" value="HDc"/>
    <property type="match status" value="1"/>
</dbReference>
<evidence type="ECO:0000313" key="4">
    <source>
        <dbReference type="EMBL" id="CCW34807.1"/>
    </source>
</evidence>
<dbReference type="HOGENOM" id="CLU_015767_1_2_0"/>
<dbReference type="NCBIfam" id="TIGR00277">
    <property type="entry name" value="HDIG"/>
    <property type="match status" value="1"/>
</dbReference>
<evidence type="ECO:0000259" key="3">
    <source>
        <dbReference type="PROSITE" id="PS51831"/>
    </source>
</evidence>
<dbReference type="eggNOG" id="COG1480">
    <property type="taxonomic scope" value="Bacteria"/>
</dbReference>
<gene>
    <name evidence="4" type="ORF">CCALI_00985</name>
</gene>
<dbReference type="InterPro" id="IPR003607">
    <property type="entry name" value="HD/PDEase_dom"/>
</dbReference>
<name>S0EYA6_CHTCT</name>
<dbReference type="Pfam" id="PF01966">
    <property type="entry name" value="HD"/>
    <property type="match status" value="1"/>
</dbReference>
<feature type="compositionally biased region" description="Basic and acidic residues" evidence="1">
    <location>
        <begin position="774"/>
        <end position="783"/>
    </location>
</feature>
<feature type="transmembrane region" description="Helical" evidence="2">
    <location>
        <begin position="454"/>
        <end position="475"/>
    </location>
</feature>
<dbReference type="FunCoup" id="S0EYA6">
    <property type="interactions" value="14"/>
</dbReference>
<dbReference type="STRING" id="454171.CP488_00171"/>
<feature type="transmembrane region" description="Helical" evidence="2">
    <location>
        <begin position="420"/>
        <end position="442"/>
    </location>
</feature>
<dbReference type="OrthoDB" id="9806952at2"/>
<dbReference type="InParanoid" id="S0EYA6"/>
<keyword evidence="2" id="KW-0472">Membrane</keyword>
<dbReference type="EMBL" id="HF951689">
    <property type="protein sequence ID" value="CCW34807.1"/>
    <property type="molecule type" value="Genomic_DNA"/>
</dbReference>
<dbReference type="SMART" id="SM00471">
    <property type="entry name" value="HDc"/>
    <property type="match status" value="1"/>
</dbReference>
<dbReference type="InterPro" id="IPR006675">
    <property type="entry name" value="HDIG_dom"/>
</dbReference>
<dbReference type="InterPro" id="IPR052722">
    <property type="entry name" value="PgpH_phosphodiesterase"/>
</dbReference>
<organism evidence="4 5">
    <name type="scientific">Chthonomonas calidirosea (strain DSM 23976 / ICMP 18418 / T49)</name>
    <dbReference type="NCBI Taxonomy" id="1303518"/>
    <lineage>
        <taxon>Bacteria</taxon>
        <taxon>Bacillati</taxon>
        <taxon>Armatimonadota</taxon>
        <taxon>Chthonomonadia</taxon>
        <taxon>Chthonomonadales</taxon>
        <taxon>Chthonomonadaceae</taxon>
        <taxon>Chthonomonas</taxon>
    </lineage>
</organism>